<evidence type="ECO:0000256" key="1">
    <source>
        <dbReference type="ARBA" id="ARBA00004447"/>
    </source>
</evidence>
<evidence type="ECO:0000259" key="11">
    <source>
        <dbReference type="Pfam" id="PF02434"/>
    </source>
</evidence>
<keyword evidence="3" id="KW-0328">Glycosyltransferase</keyword>
<reference evidence="12" key="1">
    <citation type="submission" date="2023-01" db="EMBL/GenBank/DDBJ databases">
        <title>Genome assembly of the deep-sea coral Lophelia pertusa.</title>
        <authorList>
            <person name="Herrera S."/>
            <person name="Cordes E."/>
        </authorList>
    </citation>
    <scope>NUCLEOTIDE SEQUENCE</scope>
    <source>
        <strain evidence="12">USNM1676648</strain>
        <tissue evidence="12">Polyp</tissue>
    </source>
</reference>
<evidence type="ECO:0000256" key="4">
    <source>
        <dbReference type="ARBA" id="ARBA00022679"/>
    </source>
</evidence>
<dbReference type="Pfam" id="PF02434">
    <property type="entry name" value="Fringe"/>
    <property type="match status" value="1"/>
</dbReference>
<dbReference type="GO" id="GO:0032580">
    <property type="term" value="C:Golgi cisterna membrane"/>
    <property type="evidence" value="ECO:0007669"/>
    <property type="project" value="UniProtKB-SubCell"/>
</dbReference>
<dbReference type="InterPro" id="IPR008428">
    <property type="entry name" value="Chond_GalNAc"/>
</dbReference>
<comment type="subcellular location">
    <subcellularLocation>
        <location evidence="1 10">Golgi apparatus</location>
        <location evidence="1 10">Golgi stack membrane</location>
        <topology evidence="1 10">Single-pass type II membrane protein</topology>
    </subcellularLocation>
</comment>
<dbReference type="Proteomes" id="UP001163046">
    <property type="component" value="Unassembled WGS sequence"/>
</dbReference>
<dbReference type="OrthoDB" id="431432at2759"/>
<name>A0A9X0CPV2_9CNID</name>
<keyword evidence="5" id="KW-0812">Transmembrane</keyword>
<dbReference type="EMBL" id="MU826884">
    <property type="protein sequence ID" value="KAJ7369823.1"/>
    <property type="molecule type" value="Genomic_DNA"/>
</dbReference>
<evidence type="ECO:0000256" key="6">
    <source>
        <dbReference type="ARBA" id="ARBA00022968"/>
    </source>
</evidence>
<evidence type="ECO:0000313" key="13">
    <source>
        <dbReference type="Proteomes" id="UP001163046"/>
    </source>
</evidence>
<protein>
    <recommendedName>
        <fullName evidence="10">Hexosyltransferase</fullName>
        <ecNumber evidence="10">2.4.1.-</ecNumber>
    </recommendedName>
</protein>
<comment type="caution">
    <text evidence="12">The sequence shown here is derived from an EMBL/GenBank/DDBJ whole genome shotgun (WGS) entry which is preliminary data.</text>
</comment>
<dbReference type="EC" id="2.4.1.-" evidence="10"/>
<evidence type="ECO:0000256" key="3">
    <source>
        <dbReference type="ARBA" id="ARBA00022676"/>
    </source>
</evidence>
<keyword evidence="6 10" id="KW-0735">Signal-anchor</keyword>
<sequence>MTQKKFELPVVSLPGVDDSYPPLKKSLMMIKYMHNYHIDEYEWFMRADDDLYVRNDKLEGLLRSLNSSDDIHLGQARTAAEGKGKLHLLPGDNYYVELGRCIQRYAGVPCTLSYEMRSLFFHNYTANKPILYGDLNTKAINDAITLHPLKEPAYMYRLHSHFMNKRIQDLQHEGVKLQRVLRTMDQLLQANPSNRLSLQKKLSLQDKRDFHHQLAVNNTEK</sequence>
<evidence type="ECO:0000313" key="12">
    <source>
        <dbReference type="EMBL" id="KAJ7369823.1"/>
    </source>
</evidence>
<dbReference type="GO" id="GO:0047238">
    <property type="term" value="F:glucuronosyl-N-acetylgalactosaminyl-proteoglycan 4-beta-N-acetylgalactosaminyltransferase activity"/>
    <property type="evidence" value="ECO:0007669"/>
    <property type="project" value="TreeGrafter"/>
</dbReference>
<dbReference type="AlphaFoldDB" id="A0A9X0CPV2"/>
<evidence type="ECO:0000256" key="8">
    <source>
        <dbReference type="ARBA" id="ARBA00023034"/>
    </source>
</evidence>
<evidence type="ECO:0000256" key="2">
    <source>
        <dbReference type="ARBA" id="ARBA00009239"/>
    </source>
</evidence>
<accession>A0A9X0CPV2</accession>
<evidence type="ECO:0000256" key="7">
    <source>
        <dbReference type="ARBA" id="ARBA00022989"/>
    </source>
</evidence>
<dbReference type="PANTHER" id="PTHR12369">
    <property type="entry name" value="CHONDROITIN SYNTHASE"/>
    <property type="match status" value="1"/>
</dbReference>
<proteinExistence type="inferred from homology"/>
<keyword evidence="9" id="KW-0472">Membrane</keyword>
<dbReference type="Pfam" id="PF05679">
    <property type="entry name" value="CHGN"/>
    <property type="match status" value="1"/>
</dbReference>
<feature type="domain" description="Fringe-like glycosyltransferase" evidence="11">
    <location>
        <begin position="28"/>
        <end position="77"/>
    </location>
</feature>
<keyword evidence="4 10" id="KW-0808">Transferase</keyword>
<keyword evidence="13" id="KW-1185">Reference proteome</keyword>
<comment type="similarity">
    <text evidence="2 10">Belongs to the chondroitin N-acetylgalactosaminyltransferase family.</text>
</comment>
<gene>
    <name evidence="12" type="primary">CHSY1_12</name>
    <name evidence="12" type="ORF">OS493_036194</name>
</gene>
<keyword evidence="7" id="KW-1133">Transmembrane helix</keyword>
<dbReference type="InterPro" id="IPR051227">
    <property type="entry name" value="CS_glycosyltransferase"/>
</dbReference>
<evidence type="ECO:0000256" key="9">
    <source>
        <dbReference type="ARBA" id="ARBA00023136"/>
    </source>
</evidence>
<evidence type="ECO:0000256" key="5">
    <source>
        <dbReference type="ARBA" id="ARBA00022692"/>
    </source>
</evidence>
<dbReference type="InterPro" id="IPR003378">
    <property type="entry name" value="Fringe-like_glycosylTrfase"/>
</dbReference>
<evidence type="ECO:0000256" key="10">
    <source>
        <dbReference type="RuleBase" id="RU364016"/>
    </source>
</evidence>
<organism evidence="12 13">
    <name type="scientific">Desmophyllum pertusum</name>
    <dbReference type="NCBI Taxonomy" id="174260"/>
    <lineage>
        <taxon>Eukaryota</taxon>
        <taxon>Metazoa</taxon>
        <taxon>Cnidaria</taxon>
        <taxon>Anthozoa</taxon>
        <taxon>Hexacorallia</taxon>
        <taxon>Scleractinia</taxon>
        <taxon>Caryophylliina</taxon>
        <taxon>Caryophylliidae</taxon>
        <taxon>Desmophyllum</taxon>
    </lineage>
</organism>
<dbReference type="PANTHER" id="PTHR12369:SF11">
    <property type="entry name" value="HEXOSYLTRANSFERASE"/>
    <property type="match status" value="1"/>
</dbReference>
<keyword evidence="8 10" id="KW-0333">Golgi apparatus</keyword>
<dbReference type="Gene3D" id="3.90.550.50">
    <property type="match status" value="1"/>
</dbReference>